<comment type="caution">
    <text evidence="2">The sequence shown here is derived from an EMBL/GenBank/DDBJ whole genome shotgun (WGS) entry which is preliminary data.</text>
</comment>
<evidence type="ECO:0008006" key="4">
    <source>
        <dbReference type="Google" id="ProtNLM"/>
    </source>
</evidence>
<feature type="compositionally biased region" description="Polar residues" evidence="1">
    <location>
        <begin position="504"/>
        <end position="515"/>
    </location>
</feature>
<gene>
    <name evidence="2" type="ORF">BUALT_Bualt16G0071900</name>
</gene>
<feature type="compositionally biased region" description="Acidic residues" evidence="1">
    <location>
        <begin position="51"/>
        <end position="65"/>
    </location>
</feature>
<dbReference type="PANTHER" id="PTHR31973">
    <property type="entry name" value="POLYPROTEIN, PUTATIVE-RELATED"/>
    <property type="match status" value="1"/>
</dbReference>
<dbReference type="Proteomes" id="UP000826271">
    <property type="component" value="Unassembled WGS sequence"/>
</dbReference>
<accession>A0AAV6WKE8</accession>
<keyword evidence="3" id="KW-1185">Reference proteome</keyword>
<evidence type="ECO:0000313" key="2">
    <source>
        <dbReference type="EMBL" id="KAG8367435.1"/>
    </source>
</evidence>
<feature type="compositionally biased region" description="Polar residues" evidence="1">
    <location>
        <begin position="532"/>
        <end position="541"/>
    </location>
</feature>
<feature type="compositionally biased region" description="Low complexity" evidence="1">
    <location>
        <begin position="542"/>
        <end position="551"/>
    </location>
</feature>
<proteinExistence type="predicted"/>
<feature type="region of interest" description="Disordered" evidence="1">
    <location>
        <begin position="460"/>
        <end position="578"/>
    </location>
</feature>
<dbReference type="EMBL" id="WHWC01000016">
    <property type="protein sequence ID" value="KAG8367435.1"/>
    <property type="molecule type" value="Genomic_DNA"/>
</dbReference>
<dbReference type="AlphaFoldDB" id="A0AAV6WKE8"/>
<evidence type="ECO:0000313" key="3">
    <source>
        <dbReference type="Proteomes" id="UP000826271"/>
    </source>
</evidence>
<protein>
    <recommendedName>
        <fullName evidence="4">MULE transposase domain-containing protein</fullName>
    </recommendedName>
</protein>
<sequence length="578" mass="64687">MGDDMEDSRSDFDDSSDSDYVQPEHLESGDDEEDGLLNEEEMEGAEPAAVGDDEVINLDGSDDENGDRRGNRQEYFKEGDWNMKGKNLVDNTIFQIKSQTGQHTCARTFDNKLAKTSYIAKRIENLIKNNPFVSSETLVNTVHMKCGVELSRAKVARAKKEAIEKIAGFDSKEYALLWDYCETVRAKNPGSLILLRKQDRVEPPIFDKMYYSLAAMRIGFLAGCRLIIAMKIENYENWKWFVSVLLEDLGGLECAHKWCFISDRQKWLIEAMSELTPHSEHSANKPDFEMWMQNIDRADPKVDINEKTASEWLREIPFQHWCMAYFQTTCKSDVLVNNLCDSFNSYILSAKAIGERRTKTEDYVDDSYSKQAYLKVYENMIHDVPGQRYYIKITFQALRAPPMKMKRGRPRKNRIRVPSENLNITKAGLTHNCQIFLQLGHNKASCTNPSHPASKCYKGPVAAEAQPSDAPQHASQPVGADAPQPTQTSQDDPVAQPVPRPQGRSPNVPTGSGSNARGRVHIGADISAIPTGRSSGAVTSQGTTFGNTTTAPNPPPRKVEATNNYSAASNIAPETVQK</sequence>
<feature type="region of interest" description="Disordered" evidence="1">
    <location>
        <begin position="1"/>
        <end position="71"/>
    </location>
</feature>
<name>A0AAV6WKE8_9LAMI</name>
<reference evidence="2" key="1">
    <citation type="submission" date="2019-10" db="EMBL/GenBank/DDBJ databases">
        <authorList>
            <person name="Zhang R."/>
            <person name="Pan Y."/>
            <person name="Wang J."/>
            <person name="Ma R."/>
            <person name="Yu S."/>
        </authorList>
    </citation>
    <scope>NUCLEOTIDE SEQUENCE</scope>
    <source>
        <strain evidence="2">LA-IB0</strain>
        <tissue evidence="2">Leaf</tissue>
    </source>
</reference>
<evidence type="ECO:0000256" key="1">
    <source>
        <dbReference type="SAM" id="MobiDB-lite"/>
    </source>
</evidence>
<organism evidence="2 3">
    <name type="scientific">Buddleja alternifolia</name>
    <dbReference type="NCBI Taxonomy" id="168488"/>
    <lineage>
        <taxon>Eukaryota</taxon>
        <taxon>Viridiplantae</taxon>
        <taxon>Streptophyta</taxon>
        <taxon>Embryophyta</taxon>
        <taxon>Tracheophyta</taxon>
        <taxon>Spermatophyta</taxon>
        <taxon>Magnoliopsida</taxon>
        <taxon>eudicotyledons</taxon>
        <taxon>Gunneridae</taxon>
        <taxon>Pentapetalae</taxon>
        <taxon>asterids</taxon>
        <taxon>lamiids</taxon>
        <taxon>Lamiales</taxon>
        <taxon>Scrophulariaceae</taxon>
        <taxon>Buddlejeae</taxon>
        <taxon>Buddleja</taxon>
    </lineage>
</organism>
<dbReference type="PANTHER" id="PTHR31973:SF187">
    <property type="entry name" value="MUTATOR TRANSPOSASE MUDRA PROTEIN"/>
    <property type="match status" value="1"/>
</dbReference>
<feature type="compositionally biased region" description="Acidic residues" evidence="1">
    <location>
        <begin position="29"/>
        <end position="44"/>
    </location>
</feature>